<proteinExistence type="predicted"/>
<gene>
    <name evidence="1" type="ORF">A2765_05625</name>
</gene>
<protein>
    <submittedName>
        <fullName evidence="1">Uncharacterized protein</fullName>
    </submittedName>
</protein>
<dbReference type="Proteomes" id="UP000176377">
    <property type="component" value="Unassembled WGS sequence"/>
</dbReference>
<comment type="caution">
    <text evidence="1">The sequence shown here is derived from an EMBL/GenBank/DDBJ whole genome shotgun (WGS) entry which is preliminary data.</text>
</comment>
<reference evidence="1 2" key="1">
    <citation type="journal article" date="2016" name="Nat. Commun.">
        <title>Thousands of microbial genomes shed light on interconnected biogeochemical processes in an aquifer system.</title>
        <authorList>
            <person name="Anantharaman K."/>
            <person name="Brown C.T."/>
            <person name="Hug L.A."/>
            <person name="Sharon I."/>
            <person name="Castelle C.J."/>
            <person name="Probst A.J."/>
            <person name="Thomas B.C."/>
            <person name="Singh A."/>
            <person name="Wilkins M.J."/>
            <person name="Karaoz U."/>
            <person name="Brodie E.L."/>
            <person name="Williams K.H."/>
            <person name="Hubbard S.S."/>
            <person name="Banfield J.F."/>
        </authorList>
    </citation>
    <scope>NUCLEOTIDE SEQUENCE [LARGE SCALE GENOMIC DNA]</scope>
</reference>
<name>A0A1F6DAC5_9BACT</name>
<evidence type="ECO:0000313" key="2">
    <source>
        <dbReference type="Proteomes" id="UP000176377"/>
    </source>
</evidence>
<sequence>MVSDTRIVDGYENRKLSEMQIARLFSISPNRVRRILDQHQVRRRSISDAITNLNITRFNKKPFVAKTELNATDQLLKWAGIMLYWGEGTKKGASVALSNSDPLMVMIFMDFLRSICGVDEKRIRIGLHYYQDHDPDKLVAYWSKLTRVPKSQFDRPFLHNAGKGSYKSKSKYGTVAVRYSDMKLLTLINSWIVDAQRQLLE</sequence>
<dbReference type="AlphaFoldDB" id="A0A1F6DAC5"/>
<evidence type="ECO:0000313" key="1">
    <source>
        <dbReference type="EMBL" id="OGG58398.1"/>
    </source>
</evidence>
<dbReference type="EMBL" id="MFLA01000033">
    <property type="protein sequence ID" value="OGG58398.1"/>
    <property type="molecule type" value="Genomic_DNA"/>
</dbReference>
<organism evidence="1 2">
    <name type="scientific">Candidatus Kaiserbacteria bacterium RIFCSPHIGHO2_01_FULL_56_24</name>
    <dbReference type="NCBI Taxonomy" id="1798487"/>
    <lineage>
        <taxon>Bacteria</taxon>
        <taxon>Candidatus Kaiseribacteriota</taxon>
    </lineage>
</organism>
<accession>A0A1F6DAC5</accession>